<dbReference type="Proteomes" id="UP001221757">
    <property type="component" value="Unassembled WGS sequence"/>
</dbReference>
<dbReference type="AlphaFoldDB" id="A0AAD7D142"/>
<gene>
    <name evidence="2" type="ORF">B0H17DRAFT_1140763</name>
</gene>
<accession>A0AAD7D142</accession>
<comment type="caution">
    <text evidence="2">The sequence shown here is derived from an EMBL/GenBank/DDBJ whole genome shotgun (WGS) entry which is preliminary data.</text>
</comment>
<keyword evidence="1" id="KW-0732">Signal</keyword>
<organism evidence="2 3">
    <name type="scientific">Mycena rosella</name>
    <name type="common">Pink bonnet</name>
    <name type="synonym">Agaricus rosellus</name>
    <dbReference type="NCBI Taxonomy" id="1033263"/>
    <lineage>
        <taxon>Eukaryota</taxon>
        <taxon>Fungi</taxon>
        <taxon>Dikarya</taxon>
        <taxon>Basidiomycota</taxon>
        <taxon>Agaricomycotina</taxon>
        <taxon>Agaricomycetes</taxon>
        <taxon>Agaricomycetidae</taxon>
        <taxon>Agaricales</taxon>
        <taxon>Marasmiineae</taxon>
        <taxon>Mycenaceae</taxon>
        <taxon>Mycena</taxon>
    </lineage>
</organism>
<reference evidence="2" key="1">
    <citation type="submission" date="2023-03" db="EMBL/GenBank/DDBJ databases">
        <title>Massive genome expansion in bonnet fungi (Mycena s.s.) driven by repeated elements and novel gene families across ecological guilds.</title>
        <authorList>
            <consortium name="Lawrence Berkeley National Laboratory"/>
            <person name="Harder C.B."/>
            <person name="Miyauchi S."/>
            <person name="Viragh M."/>
            <person name="Kuo A."/>
            <person name="Thoen E."/>
            <person name="Andreopoulos B."/>
            <person name="Lu D."/>
            <person name="Skrede I."/>
            <person name="Drula E."/>
            <person name="Henrissat B."/>
            <person name="Morin E."/>
            <person name="Kohler A."/>
            <person name="Barry K."/>
            <person name="LaButti K."/>
            <person name="Morin E."/>
            <person name="Salamov A."/>
            <person name="Lipzen A."/>
            <person name="Mereny Z."/>
            <person name="Hegedus B."/>
            <person name="Baldrian P."/>
            <person name="Stursova M."/>
            <person name="Weitz H."/>
            <person name="Taylor A."/>
            <person name="Grigoriev I.V."/>
            <person name="Nagy L.G."/>
            <person name="Martin F."/>
            <person name="Kauserud H."/>
        </authorList>
    </citation>
    <scope>NUCLEOTIDE SEQUENCE</scope>
    <source>
        <strain evidence="2">CBHHK067</strain>
    </source>
</reference>
<sequence>MPLPLSASSFVFLLSQCGIAKGMGKTRQASSTWMGELLTSFKQDSVAPASKLYKARPSFVGDRPTLRISVPSSPIAPMQDKRTFVAVIQGVARSSASIHLTPWARSLCSRRCSRFTELPNKVKQHIKPKGARWVSVRLAGIPHRWRVNTSIGNAAEEAPVTLIASAALLQSDPSNQVRKRSSPNTHLTWAAWYTQASDGVLSARSKQSAKTDPSRFILSPYIKSRSAKSVLWLVVLSVLATAPTSIKTILTTSQALRRAQINATRYYSPRSIRNSFVTARHTVYARTQICVRIDASWGFSWLPGRTGSSMDLFGIMLADTFLHAEAGLQRHVSGELRPADDHVPDRWRCTIRSGYNTIWGQRTQIYLDTVIHSSATSAITDRDYGNFSGKAEIAGTAVATKYISNVLLSNYVLLGVVLHPAAYITVFQTKQWDPSVALRACQLLLDIVK</sequence>
<name>A0AAD7D142_MYCRO</name>
<evidence type="ECO:0000313" key="3">
    <source>
        <dbReference type="Proteomes" id="UP001221757"/>
    </source>
</evidence>
<feature type="chain" id="PRO_5042223387" evidence="1">
    <location>
        <begin position="23"/>
        <end position="449"/>
    </location>
</feature>
<feature type="signal peptide" evidence="1">
    <location>
        <begin position="1"/>
        <end position="22"/>
    </location>
</feature>
<proteinExistence type="predicted"/>
<evidence type="ECO:0000313" key="2">
    <source>
        <dbReference type="EMBL" id="KAJ7674107.1"/>
    </source>
</evidence>
<protein>
    <submittedName>
        <fullName evidence="2">Uncharacterized protein</fullName>
    </submittedName>
</protein>
<evidence type="ECO:0000256" key="1">
    <source>
        <dbReference type="SAM" id="SignalP"/>
    </source>
</evidence>
<dbReference type="EMBL" id="JARKIE010000159">
    <property type="protein sequence ID" value="KAJ7674107.1"/>
    <property type="molecule type" value="Genomic_DNA"/>
</dbReference>
<keyword evidence="3" id="KW-1185">Reference proteome</keyword>